<accession>A0A1X2G300</accession>
<protein>
    <recommendedName>
        <fullName evidence="4">Chitobiosyldiphosphodolichol beta-mannosyltransferase</fullName>
        <ecNumber evidence="3">2.4.1.142</ecNumber>
    </recommendedName>
</protein>
<sequence length="315" mass="35853">MPKLFYLLWAPFKTVFLALQLFWLMCCVTQCPHIIFVQNPPSIPTLFIAKLTAFIRQTWLIIDWHNFGYSVLGKTLGDHHPIVSFAESFERYFGRDARAHLTVTDKMQNKLKSWGVQGTIVTLRDRPQANFKRLTLNEIHDASCLNVKVSVISAEFLGHIHEADTLLTCKENGDDAKFRQNRPKLVVSSTSWTEDEDFSLLLQAAKFYDDEAPPDAPNILFVITGKGPLKDFYEKKISKMHLTRTRIVTSWLSNEDYSSLLGCADLGVSLHTSTSGVDLPMKIVDMFGSGLPVCAVNFEWWVKNTRRKKMNSSCL</sequence>
<keyword evidence="7" id="KW-0812">Transmembrane</keyword>
<keyword evidence="5" id="KW-0328">Glycosyltransferase</keyword>
<keyword evidence="10" id="KW-0472">Membrane</keyword>
<dbReference type="PANTHER" id="PTHR13036">
    <property type="entry name" value="BETA1,4 MANNOSYLTRANSFERASE"/>
    <property type="match status" value="1"/>
</dbReference>
<dbReference type="Gene3D" id="3.40.50.2000">
    <property type="entry name" value="Glycogen Phosphorylase B"/>
    <property type="match status" value="1"/>
</dbReference>
<comment type="caution">
    <text evidence="12">The sequence shown here is derived from an EMBL/GenBank/DDBJ whole genome shotgun (WGS) entry which is preliminary data.</text>
</comment>
<dbReference type="GO" id="GO:0005789">
    <property type="term" value="C:endoplasmic reticulum membrane"/>
    <property type="evidence" value="ECO:0007669"/>
    <property type="project" value="UniProtKB-SubCell"/>
</dbReference>
<dbReference type="SUPFAM" id="SSF53756">
    <property type="entry name" value="UDP-Glycosyltransferase/glycogen phosphorylase"/>
    <property type="match status" value="1"/>
</dbReference>
<dbReference type="GO" id="GO:0004578">
    <property type="term" value="F:chitobiosyldiphosphodolichol beta-mannosyltransferase activity"/>
    <property type="evidence" value="ECO:0007669"/>
    <property type="project" value="UniProtKB-EC"/>
</dbReference>
<dbReference type="PANTHER" id="PTHR13036:SF0">
    <property type="entry name" value="CHITOBIOSYLDIPHOSPHODOLICHOL BETA-MANNOSYLTRANSFERASE"/>
    <property type="match status" value="1"/>
</dbReference>
<evidence type="ECO:0000256" key="4">
    <source>
        <dbReference type="ARBA" id="ARBA00015841"/>
    </source>
</evidence>
<keyword evidence="13" id="KW-1185">Reference proteome</keyword>
<comment type="function">
    <text evidence="11">Participates in the formation of the lipid-linked precursor oligosaccharide for N-glycosylation. Involved in assembling the dolichol-pyrophosphate-GlcNAc(2)-Man(5) intermediate on the cytoplasmic surface of the ER.</text>
</comment>
<evidence type="ECO:0000256" key="8">
    <source>
        <dbReference type="ARBA" id="ARBA00022824"/>
    </source>
</evidence>
<keyword evidence="6" id="KW-0808">Transferase</keyword>
<comment type="subcellular location">
    <subcellularLocation>
        <location evidence="1">Endoplasmic reticulum membrane</location>
        <topology evidence="1">Single-pass membrane protein</topology>
    </subcellularLocation>
</comment>
<proteinExistence type="predicted"/>
<dbReference type="OrthoDB" id="614844at2759"/>
<organism evidence="12 13">
    <name type="scientific">Hesseltinella vesiculosa</name>
    <dbReference type="NCBI Taxonomy" id="101127"/>
    <lineage>
        <taxon>Eukaryota</taxon>
        <taxon>Fungi</taxon>
        <taxon>Fungi incertae sedis</taxon>
        <taxon>Mucoromycota</taxon>
        <taxon>Mucoromycotina</taxon>
        <taxon>Mucoromycetes</taxon>
        <taxon>Mucorales</taxon>
        <taxon>Cunninghamellaceae</taxon>
        <taxon>Hesseltinella</taxon>
    </lineage>
</organism>
<keyword evidence="8" id="KW-0256">Endoplasmic reticulum</keyword>
<dbReference type="InterPro" id="IPR026051">
    <property type="entry name" value="ALG1-like"/>
</dbReference>
<evidence type="ECO:0000256" key="10">
    <source>
        <dbReference type="ARBA" id="ARBA00023136"/>
    </source>
</evidence>
<evidence type="ECO:0000256" key="3">
    <source>
        <dbReference type="ARBA" id="ARBA00012611"/>
    </source>
</evidence>
<evidence type="ECO:0000256" key="6">
    <source>
        <dbReference type="ARBA" id="ARBA00022679"/>
    </source>
</evidence>
<dbReference type="STRING" id="101127.A0A1X2G300"/>
<evidence type="ECO:0000256" key="9">
    <source>
        <dbReference type="ARBA" id="ARBA00022989"/>
    </source>
</evidence>
<gene>
    <name evidence="12" type="ORF">DM01DRAFT_260067</name>
</gene>
<evidence type="ECO:0000256" key="5">
    <source>
        <dbReference type="ARBA" id="ARBA00022676"/>
    </source>
</evidence>
<dbReference type="Proteomes" id="UP000242146">
    <property type="component" value="Unassembled WGS sequence"/>
</dbReference>
<reference evidence="12 13" key="1">
    <citation type="submission" date="2016-07" db="EMBL/GenBank/DDBJ databases">
        <title>Pervasive Adenine N6-methylation of Active Genes in Fungi.</title>
        <authorList>
            <consortium name="DOE Joint Genome Institute"/>
            <person name="Mondo S.J."/>
            <person name="Dannebaum R.O."/>
            <person name="Kuo R.C."/>
            <person name="Labutti K."/>
            <person name="Haridas S."/>
            <person name="Kuo A."/>
            <person name="Salamov A."/>
            <person name="Ahrendt S.R."/>
            <person name="Lipzen A."/>
            <person name="Sullivan W."/>
            <person name="Andreopoulos W.B."/>
            <person name="Clum A."/>
            <person name="Lindquist E."/>
            <person name="Daum C."/>
            <person name="Ramamoorthy G.K."/>
            <person name="Gryganskyi A."/>
            <person name="Culley D."/>
            <person name="Magnuson J.K."/>
            <person name="James T.Y."/>
            <person name="O'Malley M.A."/>
            <person name="Stajich J.E."/>
            <person name="Spatafora J.W."/>
            <person name="Visel A."/>
            <person name="Grigoriev I.V."/>
        </authorList>
    </citation>
    <scope>NUCLEOTIDE SEQUENCE [LARGE SCALE GENOMIC DNA]</scope>
    <source>
        <strain evidence="12 13">NRRL 3301</strain>
    </source>
</reference>
<evidence type="ECO:0000313" key="13">
    <source>
        <dbReference type="Proteomes" id="UP000242146"/>
    </source>
</evidence>
<name>A0A1X2G300_9FUNG</name>
<keyword evidence="9" id="KW-1133">Transmembrane helix</keyword>
<dbReference type="AlphaFoldDB" id="A0A1X2G300"/>
<dbReference type="EMBL" id="MCGT01000056">
    <property type="protein sequence ID" value="ORX43332.1"/>
    <property type="molecule type" value="Genomic_DNA"/>
</dbReference>
<evidence type="ECO:0000256" key="11">
    <source>
        <dbReference type="ARBA" id="ARBA00024899"/>
    </source>
</evidence>
<evidence type="ECO:0000313" key="12">
    <source>
        <dbReference type="EMBL" id="ORX43332.1"/>
    </source>
</evidence>
<dbReference type="EC" id="2.4.1.142" evidence="3"/>
<evidence type="ECO:0000256" key="7">
    <source>
        <dbReference type="ARBA" id="ARBA00022692"/>
    </source>
</evidence>
<evidence type="ECO:0000256" key="1">
    <source>
        <dbReference type="ARBA" id="ARBA00004389"/>
    </source>
</evidence>
<comment type="pathway">
    <text evidence="2">Protein modification; protein glycosylation.</text>
</comment>
<evidence type="ECO:0000256" key="2">
    <source>
        <dbReference type="ARBA" id="ARBA00004922"/>
    </source>
</evidence>